<feature type="domain" description="DNA ligase D polymerase" evidence="2">
    <location>
        <begin position="31"/>
        <end position="273"/>
    </location>
</feature>
<comment type="caution">
    <text evidence="3">The sequence shown here is derived from an EMBL/GenBank/DDBJ whole genome shotgun (WGS) entry which is preliminary data.</text>
</comment>
<dbReference type="PANTHER" id="PTHR42705">
    <property type="entry name" value="BIFUNCTIONAL NON-HOMOLOGOUS END JOINING PROTEIN LIGD"/>
    <property type="match status" value="1"/>
</dbReference>
<gene>
    <name evidence="3" type="ORF">FMM08_03345</name>
</gene>
<sequence>MARADAGDTEVVEGVELKHLDAELFEGAGATKRDLVDHVRALAGPLVAELHGRPLTVTRVRPGQRPFVQKNLPSSAPGWVRTTDVWAEASQRTIRYPLAEDVRTLVWLAGQRAVELHPTVLSGEGRVTHLVLDLDPPPDAPFSAVVAAARLVERALAEAELSAAMKTSGAKGLHVVVPVRDVTVDDAAAATRALAARAERLGPDVATTAFLLADRGGRVFLDPTRAGGGSLACCYSPRVRPGVPVSFPVPWDALDVVVPGDVTVHNAARLAAEAAPASGDPWRDALPAPQQLPEVLVVEGHEIPVPRVAAMHEGKRRARARRSQDEPEAGQG</sequence>
<evidence type="ECO:0000313" key="3">
    <source>
        <dbReference type="EMBL" id="TXR57318.1"/>
    </source>
</evidence>
<protein>
    <submittedName>
        <fullName evidence="3">ATP-dependent DNA ligase</fullName>
    </submittedName>
</protein>
<dbReference type="RefSeq" id="WP_147924959.1">
    <property type="nucleotide sequence ID" value="NZ_VKAC01000002.1"/>
</dbReference>
<evidence type="ECO:0000259" key="2">
    <source>
        <dbReference type="Pfam" id="PF21686"/>
    </source>
</evidence>
<dbReference type="InterPro" id="IPR014145">
    <property type="entry name" value="LigD_pol_dom"/>
</dbReference>
<name>A0A5C8ZJG2_9ACTN</name>
<dbReference type="OrthoDB" id="4296267at2"/>
<dbReference type="PANTHER" id="PTHR42705:SF2">
    <property type="entry name" value="BIFUNCTIONAL NON-HOMOLOGOUS END JOINING PROTEIN LIGD"/>
    <property type="match status" value="1"/>
</dbReference>
<dbReference type="EMBL" id="VKAC01000002">
    <property type="protein sequence ID" value="TXR57318.1"/>
    <property type="molecule type" value="Genomic_DNA"/>
</dbReference>
<dbReference type="Pfam" id="PF21686">
    <property type="entry name" value="LigD_Prim-Pol"/>
    <property type="match status" value="1"/>
</dbReference>
<evidence type="ECO:0000313" key="4">
    <source>
        <dbReference type="Proteomes" id="UP000321234"/>
    </source>
</evidence>
<accession>A0A5C8ZJG2</accession>
<keyword evidence="4" id="KW-1185">Reference proteome</keyword>
<dbReference type="GO" id="GO:0016874">
    <property type="term" value="F:ligase activity"/>
    <property type="evidence" value="ECO:0007669"/>
    <property type="project" value="UniProtKB-KW"/>
</dbReference>
<proteinExistence type="predicted"/>
<evidence type="ECO:0000256" key="1">
    <source>
        <dbReference type="SAM" id="MobiDB-lite"/>
    </source>
</evidence>
<feature type="region of interest" description="Disordered" evidence="1">
    <location>
        <begin position="312"/>
        <end position="332"/>
    </location>
</feature>
<dbReference type="AlphaFoldDB" id="A0A5C8ZJG2"/>
<organism evidence="3 4">
    <name type="scientific">Quadrisphaera setariae</name>
    <dbReference type="NCBI Taxonomy" id="2593304"/>
    <lineage>
        <taxon>Bacteria</taxon>
        <taxon>Bacillati</taxon>
        <taxon>Actinomycetota</taxon>
        <taxon>Actinomycetes</taxon>
        <taxon>Kineosporiales</taxon>
        <taxon>Kineosporiaceae</taxon>
        <taxon>Quadrisphaera</taxon>
    </lineage>
</organism>
<keyword evidence="3" id="KW-0436">Ligase</keyword>
<dbReference type="Proteomes" id="UP000321234">
    <property type="component" value="Unassembled WGS sequence"/>
</dbReference>
<dbReference type="Gene3D" id="3.90.920.10">
    <property type="entry name" value="DNA primase, PRIM domain"/>
    <property type="match status" value="1"/>
</dbReference>
<reference evidence="3 4" key="1">
    <citation type="submission" date="2019-07" db="EMBL/GenBank/DDBJ databases">
        <title>Quadrisphaera sp. strain DD2A genome sequencing and assembly.</title>
        <authorList>
            <person name="Kim I."/>
        </authorList>
    </citation>
    <scope>NUCLEOTIDE SEQUENCE [LARGE SCALE GENOMIC DNA]</scope>
    <source>
        <strain evidence="3 4">DD2A</strain>
    </source>
</reference>
<dbReference type="InterPro" id="IPR052171">
    <property type="entry name" value="NHEJ_LigD"/>
</dbReference>